<dbReference type="InterPro" id="IPR046919">
    <property type="entry name" value="ABC-3C_CTD10"/>
</dbReference>
<dbReference type="InterPro" id="IPR047740">
    <property type="entry name" value="SMEK_dom"/>
</dbReference>
<dbReference type="NCBIfam" id="NF033859">
    <property type="entry name" value="SMEK_N"/>
    <property type="match status" value="1"/>
</dbReference>
<evidence type="ECO:0000313" key="4">
    <source>
        <dbReference type="Proteomes" id="UP001209666"/>
    </source>
</evidence>
<evidence type="ECO:0000259" key="2">
    <source>
        <dbReference type="Pfam" id="PF21941"/>
    </source>
</evidence>
<name>A0ABT2SFK4_9FIRM</name>
<dbReference type="Proteomes" id="UP001209666">
    <property type="component" value="Unassembled WGS sequence"/>
</dbReference>
<evidence type="ECO:0000313" key="3">
    <source>
        <dbReference type="EMBL" id="MCU6717463.1"/>
    </source>
</evidence>
<protein>
    <submittedName>
        <fullName evidence="3">SMEK domain-containing protein</fullName>
    </submittedName>
</protein>
<dbReference type="Pfam" id="PF21941">
    <property type="entry name" value="SMEK_N"/>
    <property type="match status" value="1"/>
</dbReference>
<gene>
    <name evidence="3" type="ORF">OCV43_09260</name>
</gene>
<organism evidence="3 4">
    <name type="scientific">Roseburia amylophila</name>
    <dbReference type="NCBI Taxonomy" id="2981794"/>
    <lineage>
        <taxon>Bacteria</taxon>
        <taxon>Bacillati</taxon>
        <taxon>Bacillota</taxon>
        <taxon>Clostridia</taxon>
        <taxon>Lachnospirales</taxon>
        <taxon>Lachnospiraceae</taxon>
        <taxon>Roseburia</taxon>
    </lineage>
</organism>
<dbReference type="RefSeq" id="WP_262623925.1">
    <property type="nucleotide sequence ID" value="NZ_JAOQKI010000012.1"/>
</dbReference>
<keyword evidence="4" id="KW-1185">Reference proteome</keyword>
<feature type="domain" description="SMEK" evidence="2">
    <location>
        <begin position="10"/>
        <end position="147"/>
    </location>
</feature>
<reference evidence="3 4" key="1">
    <citation type="journal article" date="2021" name="ISME Commun">
        <title>Automated analysis of genomic sequences facilitates high-throughput and comprehensive description of bacteria.</title>
        <authorList>
            <person name="Hitch T.C.A."/>
        </authorList>
    </citation>
    <scope>NUCLEOTIDE SEQUENCE [LARGE SCALE GENOMIC DNA]</scope>
    <source>
        <strain evidence="3 4">Sanger_19</strain>
    </source>
</reference>
<feature type="domain" description="ABC-three component systems C-terminal" evidence="1">
    <location>
        <begin position="177"/>
        <end position="317"/>
    </location>
</feature>
<comment type="caution">
    <text evidence="3">The sequence shown here is derived from an EMBL/GenBank/DDBJ whole genome shotgun (WGS) entry which is preliminary data.</text>
</comment>
<evidence type="ECO:0000259" key="1">
    <source>
        <dbReference type="Pfam" id="PF20275"/>
    </source>
</evidence>
<dbReference type="EMBL" id="JAOQKI010000012">
    <property type="protein sequence ID" value="MCU6717463.1"/>
    <property type="molecule type" value="Genomic_DNA"/>
</dbReference>
<dbReference type="Pfam" id="PF20275">
    <property type="entry name" value="CTD10"/>
    <property type="match status" value="1"/>
</dbReference>
<sequence>MQRKNYFDYVEEKLAILSIRVKNRGKLNILDVHMHSENFYRDFINLLYGWSLENANNRLQNIEAIDLIDDNVKLIVQVSATATKTKINNSLSKKSIEEYAKRGYTFKFVSIAENADQLRQQKYNNLYNIGFNPKKDIYDISSLEKDILNLKLQKLEEVYQFIKAELGNMPDCVRFNSDLTTIINILAEVKLDENEPLGNINMFEIDKKIEFNKLDIAASIIDDYKIFYNQVEKKYREFDKMGLNKSMLVLQSLKKMYIDALLKNKYDNSDLLFVGLIDEVKEIVINSSNYFDISKETLEACASLLVVDAFMRCKIFKNPEGYAYVIT</sequence>
<accession>A0ABT2SFK4</accession>
<proteinExistence type="predicted"/>